<sequence length="248" mass="28473">MRNNDSVRSYVNLFAFLLVILMNYLANALPLNGQTTGEVSAQYPVLYTPAGYVFSIWGFIYLLTGIWVIYQLIPKHREHPVFKKASYWFALSCVLNIGWILLWHYEFINLTLVVMVSLLLTLIIIYRKTADAEQSSFWLRAPFSVYLGWISVATIVNTGVVLVENNWSQWGISAEAWTVIMLAIGCLLAVWFAFSNKDFLYPLVFIWAFIGITVKQSEYDMIVNTAWVLVGILSIVVLIRAFRRFQSV</sequence>
<dbReference type="InterPro" id="IPR004307">
    <property type="entry name" value="TspO_MBR"/>
</dbReference>
<dbReference type="PANTHER" id="PTHR33802">
    <property type="entry name" value="SI:CH211-161H7.5-RELATED"/>
    <property type="match status" value="1"/>
</dbReference>
<dbReference type="Proteomes" id="UP000308230">
    <property type="component" value="Unassembled WGS sequence"/>
</dbReference>
<dbReference type="OrthoDB" id="5189031at2"/>
<dbReference type="GO" id="GO:0016020">
    <property type="term" value="C:membrane"/>
    <property type="evidence" value="ECO:0007669"/>
    <property type="project" value="UniProtKB-SubCell"/>
</dbReference>
<evidence type="ECO:0000256" key="2">
    <source>
        <dbReference type="ARBA" id="ARBA00007524"/>
    </source>
</evidence>
<keyword evidence="3 6" id="KW-0812">Transmembrane</keyword>
<dbReference type="PANTHER" id="PTHR33802:SF1">
    <property type="entry name" value="XK-RELATED PROTEIN"/>
    <property type="match status" value="1"/>
</dbReference>
<protein>
    <submittedName>
        <fullName evidence="7">Tryptophan-rich sensory protein</fullName>
    </submittedName>
</protein>
<evidence type="ECO:0000256" key="6">
    <source>
        <dbReference type="SAM" id="Phobius"/>
    </source>
</evidence>
<dbReference type="RefSeq" id="WP_138126336.1">
    <property type="nucleotide sequence ID" value="NZ_SWLG01000007.1"/>
</dbReference>
<keyword evidence="5 6" id="KW-0472">Membrane</keyword>
<evidence type="ECO:0000256" key="3">
    <source>
        <dbReference type="ARBA" id="ARBA00022692"/>
    </source>
</evidence>
<feature type="transmembrane region" description="Helical" evidence="6">
    <location>
        <begin position="199"/>
        <end position="215"/>
    </location>
</feature>
<comment type="subcellular location">
    <subcellularLocation>
        <location evidence="1">Membrane</location>
        <topology evidence="1">Multi-pass membrane protein</topology>
    </subcellularLocation>
</comment>
<reference evidence="7 8" key="1">
    <citation type="submission" date="2019-04" db="EMBL/GenBank/DDBJ databases">
        <title>Bacillus caeni sp. nov., a bacterium isolated from mangrove sediment.</title>
        <authorList>
            <person name="Huang H."/>
            <person name="Mo K."/>
            <person name="Hu Y."/>
        </authorList>
    </citation>
    <scope>NUCLEOTIDE SEQUENCE [LARGE SCALE GENOMIC DNA]</scope>
    <source>
        <strain evidence="7 8">HB172195</strain>
    </source>
</reference>
<dbReference type="AlphaFoldDB" id="A0A5R9F1X2"/>
<dbReference type="EMBL" id="SWLG01000007">
    <property type="protein sequence ID" value="TLS37041.1"/>
    <property type="molecule type" value="Genomic_DNA"/>
</dbReference>
<keyword evidence="4 6" id="KW-1133">Transmembrane helix</keyword>
<feature type="transmembrane region" description="Helical" evidence="6">
    <location>
        <begin position="52"/>
        <end position="73"/>
    </location>
</feature>
<accession>A0A5R9F1X2</accession>
<feature type="transmembrane region" description="Helical" evidence="6">
    <location>
        <begin position="108"/>
        <end position="125"/>
    </location>
</feature>
<comment type="similarity">
    <text evidence="2">Belongs to the TspO/BZRP family.</text>
</comment>
<gene>
    <name evidence="7" type="ORF">FCL54_10950</name>
</gene>
<name>A0A5R9F1X2_9BACL</name>
<feature type="transmembrane region" description="Helical" evidence="6">
    <location>
        <begin position="137"/>
        <end position="156"/>
    </location>
</feature>
<evidence type="ECO:0000256" key="4">
    <source>
        <dbReference type="ARBA" id="ARBA00022989"/>
    </source>
</evidence>
<evidence type="ECO:0000256" key="1">
    <source>
        <dbReference type="ARBA" id="ARBA00004141"/>
    </source>
</evidence>
<evidence type="ECO:0000313" key="7">
    <source>
        <dbReference type="EMBL" id="TLS37041.1"/>
    </source>
</evidence>
<keyword evidence="8" id="KW-1185">Reference proteome</keyword>
<comment type="caution">
    <text evidence="7">The sequence shown here is derived from an EMBL/GenBank/DDBJ whole genome shotgun (WGS) entry which is preliminary data.</text>
</comment>
<organism evidence="7 8">
    <name type="scientific">Exobacillus caeni</name>
    <dbReference type="NCBI Taxonomy" id="2574798"/>
    <lineage>
        <taxon>Bacteria</taxon>
        <taxon>Bacillati</taxon>
        <taxon>Bacillota</taxon>
        <taxon>Bacilli</taxon>
        <taxon>Bacillales</taxon>
        <taxon>Guptibacillaceae</taxon>
        <taxon>Exobacillus</taxon>
    </lineage>
</organism>
<dbReference type="Gene3D" id="1.20.1260.100">
    <property type="entry name" value="TspO/MBR protein"/>
    <property type="match status" value="1"/>
</dbReference>
<dbReference type="Pfam" id="PF03073">
    <property type="entry name" value="TspO_MBR"/>
    <property type="match status" value="1"/>
</dbReference>
<proteinExistence type="inferred from homology"/>
<feature type="transmembrane region" description="Helical" evidence="6">
    <location>
        <begin position="221"/>
        <end position="242"/>
    </location>
</feature>
<feature type="transmembrane region" description="Helical" evidence="6">
    <location>
        <begin position="176"/>
        <end position="194"/>
    </location>
</feature>
<dbReference type="InterPro" id="IPR038330">
    <property type="entry name" value="TspO/MBR-related_sf"/>
</dbReference>
<evidence type="ECO:0000313" key="8">
    <source>
        <dbReference type="Proteomes" id="UP000308230"/>
    </source>
</evidence>
<feature type="transmembrane region" description="Helical" evidence="6">
    <location>
        <begin position="85"/>
        <end position="102"/>
    </location>
</feature>
<evidence type="ECO:0000256" key="5">
    <source>
        <dbReference type="ARBA" id="ARBA00023136"/>
    </source>
</evidence>